<dbReference type="RefSeq" id="WP_077198710.1">
    <property type="nucleotide sequence ID" value="NZ_LBFC01000023.1"/>
</dbReference>
<dbReference type="Gene3D" id="1.20.1420.30">
    <property type="entry name" value="NCX, central ion-binding region"/>
    <property type="match status" value="1"/>
</dbReference>
<proteinExistence type="predicted"/>
<dbReference type="InterPro" id="IPR044880">
    <property type="entry name" value="NCX_ion-bd_dom_sf"/>
</dbReference>
<organism evidence="7 8">
    <name type="scientific">Thermosipho affectus</name>
    <dbReference type="NCBI Taxonomy" id="660294"/>
    <lineage>
        <taxon>Bacteria</taxon>
        <taxon>Thermotogati</taxon>
        <taxon>Thermotogota</taxon>
        <taxon>Thermotogae</taxon>
        <taxon>Thermotogales</taxon>
        <taxon>Fervidobacteriaceae</taxon>
        <taxon>Thermosipho</taxon>
    </lineage>
</organism>
<feature type="transmembrane region" description="Helical" evidence="5">
    <location>
        <begin position="265"/>
        <end position="285"/>
    </location>
</feature>
<feature type="transmembrane region" description="Helical" evidence="5">
    <location>
        <begin position="6"/>
        <end position="23"/>
    </location>
</feature>
<dbReference type="NCBIfam" id="TIGR00367">
    <property type="entry name" value="calcium/sodium antiporter"/>
    <property type="match status" value="1"/>
</dbReference>
<evidence type="ECO:0000313" key="8">
    <source>
        <dbReference type="Proteomes" id="UP000242616"/>
    </source>
</evidence>
<dbReference type="PANTHER" id="PTHR10846:SF8">
    <property type="entry name" value="INNER MEMBRANE PROTEIN YRBG"/>
    <property type="match status" value="1"/>
</dbReference>
<gene>
    <name evidence="7" type="ORF">XJ44_08345</name>
</gene>
<dbReference type="Pfam" id="PF01699">
    <property type="entry name" value="Na_Ca_ex"/>
    <property type="match status" value="2"/>
</dbReference>
<evidence type="ECO:0000256" key="2">
    <source>
        <dbReference type="ARBA" id="ARBA00022692"/>
    </source>
</evidence>
<feature type="transmembrane region" description="Helical" evidence="5">
    <location>
        <begin position="166"/>
        <end position="183"/>
    </location>
</feature>
<comment type="caution">
    <text evidence="7">The sequence shown here is derived from an EMBL/GenBank/DDBJ whole genome shotgun (WGS) entry which is preliminary data.</text>
</comment>
<feature type="transmembrane region" description="Helical" evidence="5">
    <location>
        <begin position="238"/>
        <end position="259"/>
    </location>
</feature>
<dbReference type="InterPro" id="IPR004481">
    <property type="entry name" value="K/Na/Ca-exchanger"/>
</dbReference>
<sequence>MILNLLGLIIGFVLLIKGADWLVDGAVSIALGLGISKIVVGLSVVAFGTSLPELVASLVSVVKGHSSVSISNVVGSNIANIAIALALAALISNIKIEKNTSMVEIPFMIISTVVFTVLFLREKILMWNYGVVFVSLLIIYLYYLIKSDKEMVEKEFESEAKVYKTNIAFLLVGVGVLGIWLGGELTIDNVVKIAKYFHLSETFVGLTIVAIGTSLPEIVVSLISTLKKEQDILVGNIVGSNIFNILFILGISSLVGTLGIDVKSFTLDLIIMNLLSILLFLFAIFRKKIGKLEGIVFLTIYIIYIYQIILRK</sequence>
<evidence type="ECO:0000256" key="3">
    <source>
        <dbReference type="ARBA" id="ARBA00022989"/>
    </source>
</evidence>
<dbReference type="InterPro" id="IPR004837">
    <property type="entry name" value="NaCa_Exmemb"/>
</dbReference>
<feature type="transmembrane region" description="Helical" evidence="5">
    <location>
        <begin position="30"/>
        <end position="50"/>
    </location>
</feature>
<dbReference type="PANTHER" id="PTHR10846">
    <property type="entry name" value="SODIUM/POTASSIUM/CALCIUM EXCHANGER"/>
    <property type="match status" value="1"/>
</dbReference>
<dbReference type="Proteomes" id="UP000242616">
    <property type="component" value="Unassembled WGS sequence"/>
</dbReference>
<keyword evidence="3 5" id="KW-1133">Transmembrane helix</keyword>
<evidence type="ECO:0000313" key="7">
    <source>
        <dbReference type="EMBL" id="ONN26468.1"/>
    </source>
</evidence>
<feature type="transmembrane region" description="Helical" evidence="5">
    <location>
        <begin position="203"/>
        <end position="226"/>
    </location>
</feature>
<feature type="domain" description="Sodium/calcium exchanger membrane region" evidence="6">
    <location>
        <begin position="5"/>
        <end position="145"/>
    </location>
</feature>
<feature type="transmembrane region" description="Helical" evidence="5">
    <location>
        <begin position="70"/>
        <end position="91"/>
    </location>
</feature>
<feature type="transmembrane region" description="Helical" evidence="5">
    <location>
        <begin position="292"/>
        <end position="309"/>
    </location>
</feature>
<keyword evidence="8" id="KW-1185">Reference proteome</keyword>
<comment type="subcellular location">
    <subcellularLocation>
        <location evidence="1">Membrane</location>
        <topology evidence="1">Multi-pass membrane protein</topology>
    </subcellularLocation>
</comment>
<evidence type="ECO:0000256" key="5">
    <source>
        <dbReference type="SAM" id="Phobius"/>
    </source>
</evidence>
<accession>A0ABX3IGN4</accession>
<dbReference type="EMBL" id="LBFC01000023">
    <property type="protein sequence ID" value="ONN26468.1"/>
    <property type="molecule type" value="Genomic_DNA"/>
</dbReference>
<protein>
    <submittedName>
        <fullName evidence="7">Sodium:calcium antiporter</fullName>
    </submittedName>
</protein>
<reference evidence="7 8" key="1">
    <citation type="submission" date="2015-06" db="EMBL/GenBank/DDBJ databases">
        <title>Genome sequencing of Thermotogales isolates from hydrothermal vents.</title>
        <authorList>
            <person name="Haverkamp T.H."/>
            <person name="Kublanov I.V."/>
            <person name="Nesbo C.L."/>
        </authorList>
    </citation>
    <scope>NUCLEOTIDE SEQUENCE [LARGE SCALE GENOMIC DNA]</scope>
    <source>
        <strain evidence="8">ik275mar</strain>
    </source>
</reference>
<feature type="transmembrane region" description="Helical" evidence="5">
    <location>
        <begin position="126"/>
        <end position="145"/>
    </location>
</feature>
<keyword evidence="2 5" id="KW-0812">Transmembrane</keyword>
<feature type="transmembrane region" description="Helical" evidence="5">
    <location>
        <begin position="103"/>
        <end position="120"/>
    </location>
</feature>
<feature type="domain" description="Sodium/calcium exchanger membrane region" evidence="6">
    <location>
        <begin position="168"/>
        <end position="307"/>
    </location>
</feature>
<evidence type="ECO:0000256" key="1">
    <source>
        <dbReference type="ARBA" id="ARBA00004141"/>
    </source>
</evidence>
<evidence type="ECO:0000259" key="6">
    <source>
        <dbReference type="Pfam" id="PF01699"/>
    </source>
</evidence>
<keyword evidence="4 5" id="KW-0472">Membrane</keyword>
<dbReference type="Gene3D" id="6.10.280.80">
    <property type="entry name" value="NCX, peripheral helical region"/>
    <property type="match status" value="1"/>
</dbReference>
<evidence type="ECO:0000256" key="4">
    <source>
        <dbReference type="ARBA" id="ARBA00023136"/>
    </source>
</evidence>
<name>A0ABX3IGN4_9BACT</name>